<evidence type="ECO:0000313" key="1">
    <source>
        <dbReference type="EMBL" id="ADO35294.1"/>
    </source>
</evidence>
<reference evidence="1 2" key="2">
    <citation type="journal article" date="2011" name="J. Bacteriol.">
        <title>Complete genome sequence of a carbon monoxide-utilizing acetogen, Eubacterium limosum KIST612.</title>
        <authorList>
            <person name="Roh H."/>
            <person name="Ko H.J."/>
            <person name="Kim D."/>
            <person name="Choi D.G."/>
            <person name="Park S."/>
            <person name="Kim S."/>
            <person name="Chang I.S."/>
            <person name="Choi I.G."/>
        </authorList>
    </citation>
    <scope>NUCLEOTIDE SEQUENCE [LARGE SCALE GENOMIC DNA]</scope>
    <source>
        <strain evidence="1 2">KIST612</strain>
    </source>
</reference>
<name>E3GI09_9FIRM</name>
<sequence>MTLKMSFKPAAKNEYADSAECVKGNGKTSWKKRFAGCVVYSDLEISQCDKAGTM</sequence>
<gene>
    <name evidence="1" type="ordered locus">ELI_0275</name>
</gene>
<dbReference type="EMBL" id="CP002273">
    <property type="protein sequence ID" value="ADO35294.1"/>
    <property type="molecule type" value="Genomic_DNA"/>
</dbReference>
<reference key="1">
    <citation type="submission" date="2010-09" db="EMBL/GenBank/DDBJ databases">
        <authorList>
            <person name="Roh H."/>
            <person name="Ko H.-J."/>
            <person name="Kim D."/>
            <person name="Choi D.G."/>
            <person name="Park S."/>
            <person name="Kim S."/>
            <person name="Kim K.H."/>
            <person name="Chang I.S."/>
            <person name="Choi I.-G."/>
        </authorList>
    </citation>
    <scope>NUCLEOTIDE SEQUENCE</scope>
    <source>
        <strain>KIST612</strain>
    </source>
</reference>
<protein>
    <submittedName>
        <fullName evidence="1">Uncharacterized protein</fullName>
    </submittedName>
</protein>
<dbReference type="KEGG" id="elm:ELI_0275"/>
<dbReference type="Proteomes" id="UP000006873">
    <property type="component" value="Chromosome"/>
</dbReference>
<dbReference type="HOGENOM" id="CLU_3043497_0_0_9"/>
<evidence type="ECO:0000313" key="2">
    <source>
        <dbReference type="Proteomes" id="UP000006873"/>
    </source>
</evidence>
<dbReference type="AlphaFoldDB" id="E3GI09"/>
<accession>E3GI09</accession>
<keyword evidence="2" id="KW-1185">Reference proteome</keyword>
<organism evidence="1 2">
    <name type="scientific">Eubacterium callanderi</name>
    <dbReference type="NCBI Taxonomy" id="53442"/>
    <lineage>
        <taxon>Bacteria</taxon>
        <taxon>Bacillati</taxon>
        <taxon>Bacillota</taxon>
        <taxon>Clostridia</taxon>
        <taxon>Eubacteriales</taxon>
        <taxon>Eubacteriaceae</taxon>
        <taxon>Eubacterium</taxon>
    </lineage>
</organism>
<proteinExistence type="predicted"/>